<name>A0AAI8VED0_9PEZI</name>
<keyword evidence="2" id="KW-0285">Flavoprotein</keyword>
<evidence type="ECO:0000256" key="1">
    <source>
        <dbReference type="ARBA" id="ARBA00005466"/>
    </source>
</evidence>
<comment type="similarity">
    <text evidence="1">Belongs to the oxygen-dependent FAD-linked oxidoreductase family.</text>
</comment>
<dbReference type="Pfam" id="PF01565">
    <property type="entry name" value="FAD_binding_4"/>
    <property type="match status" value="1"/>
</dbReference>
<dbReference type="InterPro" id="IPR016169">
    <property type="entry name" value="FAD-bd_PCMH_sub2"/>
</dbReference>
<evidence type="ECO:0000256" key="2">
    <source>
        <dbReference type="ARBA" id="ARBA00022630"/>
    </source>
</evidence>
<keyword evidence="7" id="KW-1185">Reference proteome</keyword>
<dbReference type="Gene3D" id="3.30.465.10">
    <property type="match status" value="1"/>
</dbReference>
<evidence type="ECO:0000313" key="7">
    <source>
        <dbReference type="Proteomes" id="UP001295740"/>
    </source>
</evidence>
<feature type="domain" description="FAD-binding PCMH-type" evidence="5">
    <location>
        <begin position="68"/>
        <end position="240"/>
    </location>
</feature>
<evidence type="ECO:0000256" key="3">
    <source>
        <dbReference type="ARBA" id="ARBA00022827"/>
    </source>
</evidence>
<sequence length="526" mass="57790">MAFAVNQDMVDRMRSVSALQAEAESESDVFKAAIKHLQEAGLEEVLYTPARQFGTYSERIGSYWSLTPRARPWAIVQPRNTEEVSKALKALVKTNGCQFAIRSGGHTCYPGSNNIVDGVTIDLGLMSQTEYNPETKLASIRPGGQWTGVYNTLEKLGVMVAGGREGLVGVGGLLTGGGKTYYTCRVGFACDQVVNYEVVLADGTITNANESENPDLFRVLKGGSSNFGIVTRFDMKTFPAHDVYDGIVTFPPSSGDAVIDAFIDFTKQLHVVDDAHILAMWVSMSQRDIAMLNGIPVDPAQPPDLTMVSMINMIMTQLDGVEASPSLERFMNVPNPINNTMKHTTLAKKVAGFLLPSNREDIWFSLNYKLDRRIIAKNVEVYDRLVKDIGERSPGCVIQMVLQPFPTSFGKHSTERGGNMFGLERFKDDSVLIIVAVEGSTPGFYDMAFPIFKAAVDEIEDYAKSVGGDFEFRYLNYCDGSQDPLSTYGPENIRKMKDAAAKFDPTGVFQTKVPGGFKISKVKTPE</sequence>
<dbReference type="PANTHER" id="PTHR42973:SF53">
    <property type="entry name" value="FAD-BINDING PCMH-TYPE DOMAIN-CONTAINING PROTEIN-RELATED"/>
    <property type="match status" value="1"/>
</dbReference>
<dbReference type="InterPro" id="IPR050416">
    <property type="entry name" value="FAD-linked_Oxidoreductase"/>
</dbReference>
<dbReference type="SUPFAM" id="SSF56176">
    <property type="entry name" value="FAD-binding/transporter-associated domain-like"/>
    <property type="match status" value="1"/>
</dbReference>
<dbReference type="EMBL" id="CAUWAG010000004">
    <property type="protein sequence ID" value="CAJ2502841.1"/>
    <property type="molecule type" value="Genomic_DNA"/>
</dbReference>
<dbReference type="PANTHER" id="PTHR42973">
    <property type="entry name" value="BINDING OXIDOREDUCTASE, PUTATIVE (AFU_ORTHOLOGUE AFUA_1G17690)-RELATED"/>
    <property type="match status" value="1"/>
</dbReference>
<protein>
    <submittedName>
        <fullName evidence="6">Uu.00g102350.m01.CDS01</fullName>
    </submittedName>
</protein>
<dbReference type="GO" id="GO:0071949">
    <property type="term" value="F:FAD binding"/>
    <property type="evidence" value="ECO:0007669"/>
    <property type="project" value="InterPro"/>
</dbReference>
<proteinExistence type="inferred from homology"/>
<gene>
    <name evidence="6" type="ORF">KHLLAP_LOCUS3309</name>
</gene>
<evidence type="ECO:0000259" key="5">
    <source>
        <dbReference type="PROSITE" id="PS51387"/>
    </source>
</evidence>
<keyword evidence="4" id="KW-0560">Oxidoreductase</keyword>
<evidence type="ECO:0000256" key="4">
    <source>
        <dbReference type="ARBA" id="ARBA00023002"/>
    </source>
</evidence>
<dbReference type="GO" id="GO:0016491">
    <property type="term" value="F:oxidoreductase activity"/>
    <property type="evidence" value="ECO:0007669"/>
    <property type="project" value="UniProtKB-KW"/>
</dbReference>
<keyword evidence="3" id="KW-0274">FAD</keyword>
<dbReference type="PROSITE" id="PS51387">
    <property type="entry name" value="FAD_PCMH"/>
    <property type="match status" value="1"/>
</dbReference>
<evidence type="ECO:0000313" key="6">
    <source>
        <dbReference type="EMBL" id="CAJ2502841.1"/>
    </source>
</evidence>
<dbReference type="InterPro" id="IPR036318">
    <property type="entry name" value="FAD-bd_PCMH-like_sf"/>
</dbReference>
<dbReference type="Proteomes" id="UP001295740">
    <property type="component" value="Unassembled WGS sequence"/>
</dbReference>
<organism evidence="6 7">
    <name type="scientific">Anthostomella pinea</name>
    <dbReference type="NCBI Taxonomy" id="933095"/>
    <lineage>
        <taxon>Eukaryota</taxon>
        <taxon>Fungi</taxon>
        <taxon>Dikarya</taxon>
        <taxon>Ascomycota</taxon>
        <taxon>Pezizomycotina</taxon>
        <taxon>Sordariomycetes</taxon>
        <taxon>Xylariomycetidae</taxon>
        <taxon>Xylariales</taxon>
        <taxon>Xylariaceae</taxon>
        <taxon>Anthostomella</taxon>
    </lineage>
</organism>
<comment type="caution">
    <text evidence="6">The sequence shown here is derived from an EMBL/GenBank/DDBJ whole genome shotgun (WGS) entry which is preliminary data.</text>
</comment>
<accession>A0AAI8VED0</accession>
<dbReference type="AlphaFoldDB" id="A0AAI8VED0"/>
<dbReference type="InterPro" id="IPR016166">
    <property type="entry name" value="FAD-bd_PCMH"/>
</dbReference>
<reference evidence="6" key="1">
    <citation type="submission" date="2023-10" db="EMBL/GenBank/DDBJ databases">
        <authorList>
            <person name="Hackl T."/>
        </authorList>
    </citation>
    <scope>NUCLEOTIDE SEQUENCE</scope>
</reference>
<dbReference type="InterPro" id="IPR006094">
    <property type="entry name" value="Oxid_FAD_bind_N"/>
</dbReference>